<dbReference type="Gene3D" id="1.10.3210.10">
    <property type="entry name" value="Hypothetical protein af1432"/>
    <property type="match status" value="1"/>
</dbReference>
<protein>
    <submittedName>
        <fullName evidence="1">Putative metal-dependent HD superfamily phosphohydrolase</fullName>
    </submittedName>
</protein>
<organism evidence="1 2">
    <name type="scientific">Ornithinicoccus hortensis</name>
    <dbReference type="NCBI Taxonomy" id="82346"/>
    <lineage>
        <taxon>Bacteria</taxon>
        <taxon>Bacillati</taxon>
        <taxon>Actinomycetota</taxon>
        <taxon>Actinomycetes</taxon>
        <taxon>Micrococcales</taxon>
        <taxon>Intrasporangiaceae</taxon>
        <taxon>Ornithinicoccus</taxon>
    </lineage>
</organism>
<dbReference type="PANTHER" id="PTHR21174:SF0">
    <property type="entry name" value="HD PHOSPHOHYDROLASE FAMILY PROTEIN-RELATED"/>
    <property type="match status" value="1"/>
</dbReference>
<dbReference type="SUPFAM" id="SSF109604">
    <property type="entry name" value="HD-domain/PDEase-like"/>
    <property type="match status" value="1"/>
</dbReference>
<dbReference type="PANTHER" id="PTHR21174">
    <property type="match status" value="1"/>
</dbReference>
<dbReference type="PIRSF" id="PIRSF035170">
    <property type="entry name" value="HD_phosphohydro"/>
    <property type="match status" value="1"/>
</dbReference>
<dbReference type="EMBL" id="VFOP01000001">
    <property type="protein sequence ID" value="TQL49880.1"/>
    <property type="molecule type" value="Genomic_DNA"/>
</dbReference>
<dbReference type="AlphaFoldDB" id="A0A542YP48"/>
<dbReference type="InterPro" id="IPR009218">
    <property type="entry name" value="HD_phosphohydro"/>
</dbReference>
<keyword evidence="1" id="KW-0378">Hydrolase</keyword>
<keyword evidence="2" id="KW-1185">Reference proteome</keyword>
<evidence type="ECO:0000313" key="1">
    <source>
        <dbReference type="EMBL" id="TQL49880.1"/>
    </source>
</evidence>
<accession>A0A542YP48</accession>
<dbReference type="Proteomes" id="UP000319516">
    <property type="component" value="Unassembled WGS sequence"/>
</dbReference>
<proteinExistence type="predicted"/>
<comment type="caution">
    <text evidence="1">The sequence shown here is derived from an EMBL/GenBank/DDBJ whole genome shotgun (WGS) entry which is preliminary data.</text>
</comment>
<dbReference type="GO" id="GO:0016787">
    <property type="term" value="F:hydrolase activity"/>
    <property type="evidence" value="ECO:0007669"/>
    <property type="project" value="UniProtKB-KW"/>
</dbReference>
<name>A0A542YP48_9MICO</name>
<evidence type="ECO:0000313" key="2">
    <source>
        <dbReference type="Proteomes" id="UP000319516"/>
    </source>
</evidence>
<sequence>MSPVSPGTGPSALLERWRTDIAALAPSADAARCAAEGEALARGWSEPHRRYHTLDHLAEMFAVLAELESVGALAPAEARVARIAGWYHDLVYDPRAEPGDNERGSAGIATDRLRGLGVAGPAVELIESLILLTLDHQGFPAGPAGGTAARAAFHDADLWILAAPADRFDEYCAQVREEFAHVPDPLYAAARGDILRSLVGRGPIYRTAHGAGAWQDAAEANVARELARLGTG</sequence>
<reference evidence="1 2" key="1">
    <citation type="submission" date="2019-06" db="EMBL/GenBank/DDBJ databases">
        <title>Sequencing the genomes of 1000 actinobacteria strains.</title>
        <authorList>
            <person name="Klenk H.-P."/>
        </authorList>
    </citation>
    <scope>NUCLEOTIDE SEQUENCE [LARGE SCALE GENOMIC DNA]</scope>
    <source>
        <strain evidence="1 2">DSM 12335</strain>
    </source>
</reference>
<gene>
    <name evidence="1" type="ORF">FB467_0976</name>
</gene>